<keyword evidence="6" id="KW-1185">Reference proteome</keyword>
<evidence type="ECO:0000313" key="5">
    <source>
        <dbReference type="EMBL" id="GAF03504.1"/>
    </source>
</evidence>
<gene>
    <name evidence="5" type="ORF">JCM21142_52181</name>
</gene>
<keyword evidence="3" id="KW-0804">Transcription</keyword>
<accession>W7YM82</accession>
<dbReference type="PANTHER" id="PTHR43280:SF28">
    <property type="entry name" value="HTH-TYPE TRANSCRIPTIONAL ACTIVATOR RHAS"/>
    <property type="match status" value="1"/>
</dbReference>
<dbReference type="InterPro" id="IPR018060">
    <property type="entry name" value="HTH_AraC"/>
</dbReference>
<comment type="caution">
    <text evidence="5">The sequence shown here is derived from an EMBL/GenBank/DDBJ whole genome shotgun (WGS) entry which is preliminary data.</text>
</comment>
<dbReference type="Pfam" id="PF12833">
    <property type="entry name" value="HTH_18"/>
    <property type="match status" value="1"/>
</dbReference>
<dbReference type="EMBL" id="BAMD01000024">
    <property type="protein sequence ID" value="GAF03504.1"/>
    <property type="molecule type" value="Genomic_DNA"/>
</dbReference>
<dbReference type="Proteomes" id="UP000019402">
    <property type="component" value="Unassembled WGS sequence"/>
</dbReference>
<dbReference type="PANTHER" id="PTHR43280">
    <property type="entry name" value="ARAC-FAMILY TRANSCRIPTIONAL REGULATOR"/>
    <property type="match status" value="1"/>
</dbReference>
<dbReference type="InterPro" id="IPR020449">
    <property type="entry name" value="Tscrpt_reg_AraC-type_HTH"/>
</dbReference>
<evidence type="ECO:0000256" key="2">
    <source>
        <dbReference type="ARBA" id="ARBA00023125"/>
    </source>
</evidence>
<dbReference type="AlphaFoldDB" id="W7YM82"/>
<keyword evidence="2" id="KW-0238">DNA-binding</keyword>
<dbReference type="SUPFAM" id="SSF46689">
    <property type="entry name" value="Homeodomain-like"/>
    <property type="match status" value="2"/>
</dbReference>
<sequence>MHQLKPGYLYLVPSYTLCGYHCVDSISQYYLHFSHQLSDGIKIFDRISIKSEVKALDIDYLLFERLLEINPDMALKYSDPNVYEQRNWTTNNMSTSSNSVQLETIGILKQLFSRFIEGKLNEKVNLKTQYKLTNVFQHIATHLYREIKLEELAEIACCSKDHFSRQFKRITGMLPNDYINSKRIERAQELLITTSKTQKQISEEAGFNSQQYYTRIFKRLIGTTPAEYRKMGGLI</sequence>
<dbReference type="PROSITE" id="PS01124">
    <property type="entry name" value="HTH_ARAC_FAMILY_2"/>
    <property type="match status" value="1"/>
</dbReference>
<protein>
    <submittedName>
        <fullName evidence="5">Bacillibactin transport regulator</fullName>
    </submittedName>
</protein>
<evidence type="ECO:0000256" key="1">
    <source>
        <dbReference type="ARBA" id="ARBA00023015"/>
    </source>
</evidence>
<feature type="domain" description="HTH araC/xylS-type" evidence="4">
    <location>
        <begin position="133"/>
        <end position="231"/>
    </location>
</feature>
<name>W7YM82_9BACT</name>
<dbReference type="eggNOG" id="COG2207">
    <property type="taxonomic scope" value="Bacteria"/>
</dbReference>
<reference evidence="5 6" key="1">
    <citation type="journal article" date="2014" name="Genome Announc.">
        <title>Draft Genome Sequence of Cytophaga fermentans JCM 21142T, a Facultative Anaerobe Isolated from Marine Mud.</title>
        <authorList>
            <person name="Starns D."/>
            <person name="Oshima K."/>
            <person name="Suda W."/>
            <person name="Iino T."/>
            <person name="Yuki M."/>
            <person name="Inoue J."/>
            <person name="Kitamura K."/>
            <person name="Iida T."/>
            <person name="Darby A."/>
            <person name="Hattori M."/>
            <person name="Ohkuma M."/>
        </authorList>
    </citation>
    <scope>NUCLEOTIDE SEQUENCE [LARGE SCALE GENOMIC DNA]</scope>
    <source>
        <strain evidence="5 6">JCM 21142</strain>
    </source>
</reference>
<dbReference type="SMART" id="SM00342">
    <property type="entry name" value="HTH_ARAC"/>
    <property type="match status" value="1"/>
</dbReference>
<dbReference type="PRINTS" id="PR00032">
    <property type="entry name" value="HTHARAC"/>
</dbReference>
<proteinExistence type="predicted"/>
<dbReference type="STRING" id="869213.GCA_000517085_00961"/>
<evidence type="ECO:0000313" key="6">
    <source>
        <dbReference type="Proteomes" id="UP000019402"/>
    </source>
</evidence>
<evidence type="ECO:0000259" key="4">
    <source>
        <dbReference type="PROSITE" id="PS01124"/>
    </source>
</evidence>
<keyword evidence="1" id="KW-0805">Transcription regulation</keyword>
<evidence type="ECO:0000256" key="3">
    <source>
        <dbReference type="ARBA" id="ARBA00023163"/>
    </source>
</evidence>
<dbReference type="GO" id="GO:0003700">
    <property type="term" value="F:DNA-binding transcription factor activity"/>
    <property type="evidence" value="ECO:0007669"/>
    <property type="project" value="InterPro"/>
</dbReference>
<dbReference type="InterPro" id="IPR009057">
    <property type="entry name" value="Homeodomain-like_sf"/>
</dbReference>
<dbReference type="GO" id="GO:0043565">
    <property type="term" value="F:sequence-specific DNA binding"/>
    <property type="evidence" value="ECO:0007669"/>
    <property type="project" value="InterPro"/>
</dbReference>
<organism evidence="5 6">
    <name type="scientific">Saccharicrinis fermentans DSM 9555 = JCM 21142</name>
    <dbReference type="NCBI Taxonomy" id="869213"/>
    <lineage>
        <taxon>Bacteria</taxon>
        <taxon>Pseudomonadati</taxon>
        <taxon>Bacteroidota</taxon>
        <taxon>Bacteroidia</taxon>
        <taxon>Marinilabiliales</taxon>
        <taxon>Marinilabiliaceae</taxon>
        <taxon>Saccharicrinis</taxon>
    </lineage>
</organism>
<dbReference type="Gene3D" id="1.10.10.60">
    <property type="entry name" value="Homeodomain-like"/>
    <property type="match status" value="2"/>
</dbReference>